<keyword evidence="3" id="KW-1185">Reference proteome</keyword>
<gene>
    <name evidence="2" type="ORF">J3Q64DRAFT_1316301</name>
</gene>
<dbReference type="Gene3D" id="1.20.120.20">
    <property type="entry name" value="Apolipoprotein"/>
    <property type="match status" value="1"/>
</dbReference>
<feature type="compositionally biased region" description="Basic and acidic residues" evidence="1">
    <location>
        <begin position="10"/>
        <end position="31"/>
    </location>
</feature>
<dbReference type="SUPFAM" id="SSF58113">
    <property type="entry name" value="Apolipoprotein A-I"/>
    <property type="match status" value="1"/>
</dbReference>
<comment type="caution">
    <text evidence="2">The sequence shown here is derived from an EMBL/GenBank/DDBJ whole genome shotgun (WGS) entry which is preliminary data.</text>
</comment>
<name>A0ABR3B5U9_PHYBL</name>
<evidence type="ECO:0000313" key="3">
    <source>
        <dbReference type="Proteomes" id="UP001448207"/>
    </source>
</evidence>
<protein>
    <recommendedName>
        <fullName evidence="4">CsbD-like domain-containing protein</fullName>
    </recommendedName>
</protein>
<evidence type="ECO:0000313" key="2">
    <source>
        <dbReference type="EMBL" id="KAL0091443.1"/>
    </source>
</evidence>
<evidence type="ECO:0008006" key="4">
    <source>
        <dbReference type="Google" id="ProtNLM"/>
    </source>
</evidence>
<organism evidence="2 3">
    <name type="scientific">Phycomyces blakesleeanus</name>
    <dbReference type="NCBI Taxonomy" id="4837"/>
    <lineage>
        <taxon>Eukaryota</taxon>
        <taxon>Fungi</taxon>
        <taxon>Fungi incertae sedis</taxon>
        <taxon>Mucoromycota</taxon>
        <taxon>Mucoromycotina</taxon>
        <taxon>Mucoromycetes</taxon>
        <taxon>Mucorales</taxon>
        <taxon>Phycomycetaceae</taxon>
        <taxon>Phycomyces</taxon>
    </lineage>
</organism>
<accession>A0ABR3B5U9</accession>
<reference evidence="2 3" key="1">
    <citation type="submission" date="2024-04" db="EMBL/GenBank/DDBJ databases">
        <title>Symmetric and asymmetric DNA N6-adenine methylation regulates different biological responses in Mucorales.</title>
        <authorList>
            <consortium name="Lawrence Berkeley National Laboratory"/>
            <person name="Lax C."/>
            <person name="Mondo S.J."/>
            <person name="Osorio-Concepcion M."/>
            <person name="Muszewska A."/>
            <person name="Corrochano-Luque M."/>
            <person name="Gutierrez G."/>
            <person name="Riley R."/>
            <person name="Lipzen A."/>
            <person name="Guo J."/>
            <person name="Hundley H."/>
            <person name="Amirebrahimi M."/>
            <person name="Ng V."/>
            <person name="Lorenzo-Gutierrez D."/>
            <person name="Binder U."/>
            <person name="Yang J."/>
            <person name="Song Y."/>
            <person name="Canovas D."/>
            <person name="Navarro E."/>
            <person name="Freitag M."/>
            <person name="Gabaldon T."/>
            <person name="Grigoriev I.V."/>
            <person name="Corrochano L.M."/>
            <person name="Nicolas F.E."/>
            <person name="Garre V."/>
        </authorList>
    </citation>
    <scope>NUCLEOTIDE SEQUENCE [LARGE SCALE GENOMIC DNA]</scope>
    <source>
        <strain evidence="2 3">L51</strain>
    </source>
</reference>
<feature type="compositionally biased region" description="Basic and acidic residues" evidence="1">
    <location>
        <begin position="163"/>
        <end position="188"/>
    </location>
</feature>
<dbReference type="Proteomes" id="UP001448207">
    <property type="component" value="Unassembled WGS sequence"/>
</dbReference>
<feature type="compositionally biased region" description="Basic and acidic residues" evidence="1">
    <location>
        <begin position="129"/>
        <end position="142"/>
    </location>
</feature>
<dbReference type="EMBL" id="JBCLYO010000003">
    <property type="protein sequence ID" value="KAL0091443.1"/>
    <property type="molecule type" value="Genomic_DNA"/>
</dbReference>
<proteinExistence type="predicted"/>
<feature type="region of interest" description="Disordered" evidence="1">
    <location>
        <begin position="129"/>
        <end position="188"/>
    </location>
</feature>
<evidence type="ECO:0000256" key="1">
    <source>
        <dbReference type="SAM" id="MobiDB-lite"/>
    </source>
</evidence>
<sequence length="188" mass="20806">MKRRASSESGRLKSDIENTAERASTRAKEEAGVLGSTWQHVKETVKSEVDHLKHATHSAKEDAERYTENGELRAREAVNRGESKVQNGLTGVKDKVGEWVSGSVDGAENTVDGAISKTKRKVENFADDAKSTLSEHVRRGEGWAEEEADNLRPTRKSTMSSERSADALQKEHYKPAEEVVEEARSSKL</sequence>
<feature type="region of interest" description="Disordered" evidence="1">
    <location>
        <begin position="1"/>
        <end position="39"/>
    </location>
</feature>